<feature type="domain" description="N-acetyltransferase" evidence="4">
    <location>
        <begin position="49"/>
        <end position="243"/>
    </location>
</feature>
<gene>
    <name evidence="5" type="ORF">SEMRO_798_G204040.1</name>
</gene>
<evidence type="ECO:0000313" key="6">
    <source>
        <dbReference type="Proteomes" id="UP001153069"/>
    </source>
</evidence>
<keyword evidence="1" id="KW-0808">Transferase</keyword>
<dbReference type="PROSITE" id="PS51186">
    <property type="entry name" value="GNAT"/>
    <property type="match status" value="1"/>
</dbReference>
<evidence type="ECO:0000313" key="5">
    <source>
        <dbReference type="EMBL" id="CAB9516662.1"/>
    </source>
</evidence>
<feature type="chain" id="PRO_5040182501" description="N-acetyltransferase domain-containing protein" evidence="3">
    <location>
        <begin position="29"/>
        <end position="251"/>
    </location>
</feature>
<reference evidence="5" key="1">
    <citation type="submission" date="2020-06" db="EMBL/GenBank/DDBJ databases">
        <authorList>
            <consortium name="Plant Systems Biology data submission"/>
        </authorList>
    </citation>
    <scope>NUCLEOTIDE SEQUENCE</scope>
    <source>
        <strain evidence="5">D6</strain>
    </source>
</reference>
<feature type="signal peptide" evidence="3">
    <location>
        <begin position="1"/>
        <end position="28"/>
    </location>
</feature>
<name>A0A9N8E8T4_9STRA</name>
<evidence type="ECO:0000256" key="2">
    <source>
        <dbReference type="ARBA" id="ARBA00023315"/>
    </source>
</evidence>
<evidence type="ECO:0000256" key="3">
    <source>
        <dbReference type="SAM" id="SignalP"/>
    </source>
</evidence>
<dbReference type="Proteomes" id="UP001153069">
    <property type="component" value="Unassembled WGS sequence"/>
</dbReference>
<keyword evidence="3" id="KW-0732">Signal</keyword>
<dbReference type="OrthoDB" id="49216at2759"/>
<comment type="caution">
    <text evidence="5">The sequence shown here is derived from an EMBL/GenBank/DDBJ whole genome shotgun (WGS) entry which is preliminary data.</text>
</comment>
<evidence type="ECO:0000256" key="1">
    <source>
        <dbReference type="ARBA" id="ARBA00022679"/>
    </source>
</evidence>
<dbReference type="InterPro" id="IPR050832">
    <property type="entry name" value="Bact_Acetyltransf"/>
</dbReference>
<dbReference type="Gene3D" id="3.40.630.30">
    <property type="match status" value="1"/>
</dbReference>
<accession>A0A9N8E8T4</accession>
<keyword evidence="6" id="KW-1185">Reference proteome</keyword>
<dbReference type="EMBL" id="CAICTM010000797">
    <property type="protein sequence ID" value="CAB9516662.1"/>
    <property type="molecule type" value="Genomic_DNA"/>
</dbReference>
<evidence type="ECO:0000259" key="4">
    <source>
        <dbReference type="PROSITE" id="PS51186"/>
    </source>
</evidence>
<sequence>MMVTHGCLSFQVVLWILLSWCELDNVLALSGFSKVSKKKKNAGGSASIIQTRPVQTNADMIALADLRYQEWMMDDENAETRPSLTAFRMATAEIQLERTEEKAVAFLATWKGGQVVGAAELSPIELKGCWEDDAKPTARFLYVTDVVTARTHRRKGVAAKIMKAVEEHTQNNNFHNDPKSGDDEFTKQLTTLLLHVEPGNVGALRFYGALGYKESSDEDSSVLEGLNVDQLAKNAFVEGQLLLLKTLGGSR</sequence>
<proteinExistence type="predicted"/>
<dbReference type="PANTHER" id="PTHR43877:SF2">
    <property type="entry name" value="AMINOALKYLPHOSPHONATE N-ACETYLTRANSFERASE-RELATED"/>
    <property type="match status" value="1"/>
</dbReference>
<organism evidence="5 6">
    <name type="scientific">Seminavis robusta</name>
    <dbReference type="NCBI Taxonomy" id="568900"/>
    <lineage>
        <taxon>Eukaryota</taxon>
        <taxon>Sar</taxon>
        <taxon>Stramenopiles</taxon>
        <taxon>Ochrophyta</taxon>
        <taxon>Bacillariophyta</taxon>
        <taxon>Bacillariophyceae</taxon>
        <taxon>Bacillariophycidae</taxon>
        <taxon>Naviculales</taxon>
        <taxon>Naviculaceae</taxon>
        <taxon>Seminavis</taxon>
    </lineage>
</organism>
<dbReference type="SUPFAM" id="SSF55729">
    <property type="entry name" value="Acyl-CoA N-acyltransferases (Nat)"/>
    <property type="match status" value="1"/>
</dbReference>
<dbReference type="CDD" id="cd04301">
    <property type="entry name" value="NAT_SF"/>
    <property type="match status" value="1"/>
</dbReference>
<dbReference type="GO" id="GO:0016747">
    <property type="term" value="F:acyltransferase activity, transferring groups other than amino-acyl groups"/>
    <property type="evidence" value="ECO:0007669"/>
    <property type="project" value="InterPro"/>
</dbReference>
<keyword evidence="2" id="KW-0012">Acyltransferase</keyword>
<dbReference type="InterPro" id="IPR016181">
    <property type="entry name" value="Acyl_CoA_acyltransferase"/>
</dbReference>
<dbReference type="AlphaFoldDB" id="A0A9N8E8T4"/>
<dbReference type="InterPro" id="IPR000182">
    <property type="entry name" value="GNAT_dom"/>
</dbReference>
<dbReference type="PANTHER" id="PTHR43877">
    <property type="entry name" value="AMINOALKYLPHOSPHONATE N-ACETYLTRANSFERASE-RELATED-RELATED"/>
    <property type="match status" value="1"/>
</dbReference>
<dbReference type="Pfam" id="PF00583">
    <property type="entry name" value="Acetyltransf_1"/>
    <property type="match status" value="1"/>
</dbReference>
<protein>
    <recommendedName>
        <fullName evidence="4">N-acetyltransferase domain-containing protein</fullName>
    </recommendedName>
</protein>